<feature type="compositionally biased region" description="Basic and acidic residues" evidence="1">
    <location>
        <begin position="291"/>
        <end position="309"/>
    </location>
</feature>
<feature type="compositionally biased region" description="Basic residues" evidence="1">
    <location>
        <begin position="1"/>
        <end position="12"/>
    </location>
</feature>
<feature type="compositionally biased region" description="Basic and acidic residues" evidence="1">
    <location>
        <begin position="129"/>
        <end position="140"/>
    </location>
</feature>
<feature type="region of interest" description="Disordered" evidence="1">
    <location>
        <begin position="492"/>
        <end position="571"/>
    </location>
</feature>
<sequence length="1652" mass="172766">MAAKKRRGRKKAAQVDKPQEEDEDNLVGAYGGESSEDDSGGHDDTQATTGGAETTGLHGTGAEDTPAAEEDDQAHDSDVEYSQESGAEDSHDSDAMDSAGSPAAAATAASSPLTQAGDVSDDEDEPEPVDERTDGEETPKPSRQQGNAANEGEGGAAETPAQYSPKDLQQLGIRVREFDVSLSNSLISASVLRPTMTPDELAELPDLYNAALDTVNSGIIKKRTLAGLGPPPFARRAASSSAAGCAPAGSSVPRALSTGQPPQSTTAVAPLSAQLPAQVGASTSTSAKASAPDDRLPETHKSSPTEHVPKHSSAPVRADAEAPTPPPADPQPNAPPPADLQPPAPPPASHPVTAASGPAATPAVRDAGAAPPPLTKRPDASQVPLHSRPGPPQPAPPVKSTSRSTLASATAPITTPSTASTSASAAPKATQQPLREPADASSLTPQSASNSTLAQPSGAAGSKSTASIPPADGSDDIFKGLDVPIRMDQLWREVQEANGGPLSPIMSPPPAISPLPGSQSLPGSPIVSRRANSPVRPPATSPARPVAPRFAAATTNATVTSTAPEPTLAPFDVDNIQRAVDEYDSDADEQERAEAEEAASMLPADLPNVTAQQVTGAFTAVMHTLHREGKEPHAPLRGRPSAEQARAMDMISNLFTQITVYAAGSLGIGTERIRRLIGQLQKPRQTSRFALFKSFLRNCEDAYEDRRKLDDLFGRKPKYTIEEAKAHYVTFCGKFNGNEQDGILIKHELVYPYGPDKGTPTDRFNTFQAEVNFVMKLLEYLSAFLQIESTILLAGSRSEYDNSPALGAVYSTYFGRDYLTHKMCVTPATALERFRSHVQNNAHNNDADKTAIAAGQPPAGTRVSLLAAIPPGTPSASSLFIPARAVETSGAGSTSNAMTAGPSRGGSSVPRNRKKRATPAADPVDDGEESGPDDRRDEPATLARGSLVPGKVTIYTPIHGTRKMMSIVLNYDQLIPPTIDYTLQFTAEEKALAVTKLTALLSFANIKLHGNSMPMARIIEVLIKYRKMLANWPPWVYFYSEFTSRTAFDSLSVPMQGGIILFALLEIMYVADAIVLDKDTVEQVVKSTGPPSIGPPSFVICLSAPYPSGVGNPNWAGTCRAMLNNRTYIGLPASQLVPHARPVLAVPPVDHPTKTGRALLKLHSVVCAAGSPSRSLIDAPRDASPASRRSADGDVGDSDDETRLAPVQAAPAAAKATVPAKATAPAKKAPAKKGAPARKSAPGPTLVHPVLTAEEKAELHAKAQESHERRQLLKYVDVLSDIDTAEDGAVQDSPAAAETHEDEAAAVTDTGAAEPRTTRRKKAGTATRSSPRKQAKAGSAPTARSGDEASETEQFMHQNRKRKAATTDSGNNDAADAADDAPSKRVRIVGEGEGDGAGEGAGAGDAEGDDGAEQAAAPKASRAASTARAKPAAVAGAAKGKNPAAAAKTTVAAKGGQGVPKPDKPAAKPKAATKSKAAAKAPEPPLEPAPSAAGTNRKRKRSEKDDAAAVAPPRKSARTAASDPQPQPQPAPEPGKDDPIHPWSKEGLKTLSVDGVTLSASIVKRLTTNTTPLTAENGGTIKRCSFWPKGFEFPEGLDDEDHVNWVVLSRAFEGVSLSDLERKIVRHAYKVWPQDVVKSSEMQQMFLKVLVG</sequence>
<feature type="compositionally biased region" description="Low complexity" evidence="1">
    <location>
        <begin position="542"/>
        <end position="563"/>
    </location>
</feature>
<feature type="compositionally biased region" description="Low complexity" evidence="1">
    <location>
        <begin position="1366"/>
        <end position="1375"/>
    </location>
</feature>
<feature type="compositionally biased region" description="Basic and acidic residues" evidence="1">
    <location>
        <begin position="1534"/>
        <end position="1545"/>
    </location>
</feature>
<gene>
    <name evidence="2" type="ORF">AURDEDRAFT_177130</name>
</gene>
<feature type="compositionally biased region" description="Low complexity" evidence="1">
    <location>
        <begin position="96"/>
        <end position="111"/>
    </location>
</feature>
<feature type="compositionally biased region" description="Low complexity" evidence="1">
    <location>
        <begin position="1205"/>
        <end position="1244"/>
    </location>
</feature>
<dbReference type="EMBL" id="JH688082">
    <property type="protein sequence ID" value="EJD33793.1"/>
    <property type="molecule type" value="Genomic_DNA"/>
</dbReference>
<feature type="compositionally biased region" description="Low complexity" evidence="1">
    <location>
        <begin position="243"/>
        <end position="253"/>
    </location>
</feature>
<feature type="region of interest" description="Disordered" evidence="1">
    <location>
        <begin position="1173"/>
        <end position="1246"/>
    </location>
</feature>
<feature type="compositionally biased region" description="Polar residues" evidence="1">
    <location>
        <begin position="441"/>
        <end position="455"/>
    </location>
</feature>
<feature type="compositionally biased region" description="Gly residues" evidence="1">
    <location>
        <begin position="1395"/>
        <end position="1405"/>
    </location>
</feature>
<dbReference type="OMA" id="CEDAYED"/>
<protein>
    <submittedName>
        <fullName evidence="2">Uncharacterized protein</fullName>
    </submittedName>
</protein>
<dbReference type="KEGG" id="adl:AURDEDRAFT_177130"/>
<feature type="compositionally biased region" description="Low complexity" evidence="1">
    <location>
        <begin position="400"/>
        <end position="430"/>
    </location>
</feature>
<evidence type="ECO:0000313" key="3">
    <source>
        <dbReference type="Proteomes" id="UP000006514"/>
    </source>
</evidence>
<feature type="compositionally biased region" description="Low complexity" evidence="1">
    <location>
        <begin position="1468"/>
        <end position="1481"/>
    </location>
</feature>
<reference evidence="3" key="1">
    <citation type="journal article" date="2012" name="Science">
        <title>The Paleozoic origin of enzymatic lignin decomposition reconstructed from 31 fungal genomes.</title>
        <authorList>
            <person name="Floudas D."/>
            <person name="Binder M."/>
            <person name="Riley R."/>
            <person name="Barry K."/>
            <person name="Blanchette R.A."/>
            <person name="Henrissat B."/>
            <person name="Martinez A.T."/>
            <person name="Otillar R."/>
            <person name="Spatafora J.W."/>
            <person name="Yadav J.S."/>
            <person name="Aerts A."/>
            <person name="Benoit I."/>
            <person name="Boyd A."/>
            <person name="Carlson A."/>
            <person name="Copeland A."/>
            <person name="Coutinho P.M."/>
            <person name="de Vries R.P."/>
            <person name="Ferreira P."/>
            <person name="Findley K."/>
            <person name="Foster B."/>
            <person name="Gaskell J."/>
            <person name="Glotzer D."/>
            <person name="Gorecki P."/>
            <person name="Heitman J."/>
            <person name="Hesse C."/>
            <person name="Hori C."/>
            <person name="Igarashi K."/>
            <person name="Jurgens J.A."/>
            <person name="Kallen N."/>
            <person name="Kersten P."/>
            <person name="Kohler A."/>
            <person name="Kuees U."/>
            <person name="Kumar T.K.A."/>
            <person name="Kuo A."/>
            <person name="LaButti K."/>
            <person name="Larrondo L.F."/>
            <person name="Lindquist E."/>
            <person name="Ling A."/>
            <person name="Lombard V."/>
            <person name="Lucas S."/>
            <person name="Lundell T."/>
            <person name="Martin R."/>
            <person name="McLaughlin D.J."/>
            <person name="Morgenstern I."/>
            <person name="Morin E."/>
            <person name="Murat C."/>
            <person name="Nagy L.G."/>
            <person name="Nolan M."/>
            <person name="Ohm R.A."/>
            <person name="Patyshakuliyeva A."/>
            <person name="Rokas A."/>
            <person name="Ruiz-Duenas F.J."/>
            <person name="Sabat G."/>
            <person name="Salamov A."/>
            <person name="Samejima M."/>
            <person name="Schmutz J."/>
            <person name="Slot J.C."/>
            <person name="St John F."/>
            <person name="Stenlid J."/>
            <person name="Sun H."/>
            <person name="Sun S."/>
            <person name="Syed K."/>
            <person name="Tsang A."/>
            <person name="Wiebenga A."/>
            <person name="Young D."/>
            <person name="Pisabarro A."/>
            <person name="Eastwood D.C."/>
            <person name="Martin F."/>
            <person name="Cullen D."/>
            <person name="Grigoriev I.V."/>
            <person name="Hibbett D.S."/>
        </authorList>
    </citation>
    <scope>NUCLEOTIDE SEQUENCE [LARGE SCALE GENOMIC DNA]</scope>
    <source>
        <strain evidence="3">TFB10046</strain>
    </source>
</reference>
<feature type="region of interest" description="Disordered" evidence="1">
    <location>
        <begin position="1290"/>
        <end position="1545"/>
    </location>
</feature>
<dbReference type="InParanoid" id="J0LBG4"/>
<evidence type="ECO:0000256" key="1">
    <source>
        <dbReference type="SAM" id="MobiDB-lite"/>
    </source>
</evidence>
<accession>J0LBG4</accession>
<feature type="region of interest" description="Disordered" evidence="1">
    <location>
        <begin position="890"/>
        <end position="943"/>
    </location>
</feature>
<dbReference type="Proteomes" id="UP000006514">
    <property type="component" value="Unassembled WGS sequence"/>
</dbReference>
<evidence type="ECO:0000313" key="2">
    <source>
        <dbReference type="EMBL" id="EJD33793.1"/>
    </source>
</evidence>
<feature type="compositionally biased region" description="Low complexity" evidence="1">
    <location>
        <begin position="514"/>
        <end position="525"/>
    </location>
</feature>
<feature type="compositionally biased region" description="Low complexity" evidence="1">
    <location>
        <begin position="1413"/>
        <end position="1454"/>
    </location>
</feature>
<feature type="compositionally biased region" description="Low complexity" evidence="1">
    <location>
        <begin position="46"/>
        <end position="62"/>
    </location>
</feature>
<keyword evidence="3" id="KW-1185">Reference proteome</keyword>
<feature type="compositionally biased region" description="Low complexity" evidence="1">
    <location>
        <begin position="281"/>
        <end position="290"/>
    </location>
</feature>
<feature type="region of interest" description="Disordered" evidence="1">
    <location>
        <begin position="243"/>
        <end position="480"/>
    </location>
</feature>
<feature type="compositionally biased region" description="Polar residues" evidence="1">
    <location>
        <begin position="257"/>
        <end position="267"/>
    </location>
</feature>
<feature type="compositionally biased region" description="Pro residues" evidence="1">
    <location>
        <begin position="323"/>
        <end position="349"/>
    </location>
</feature>
<feature type="region of interest" description="Disordered" evidence="1">
    <location>
        <begin position="1"/>
        <end position="168"/>
    </location>
</feature>
<name>J0LBG4_AURST</name>
<dbReference type="PANTHER" id="PTHR48125:SF10">
    <property type="entry name" value="OS12G0136300 PROTEIN"/>
    <property type="match status" value="1"/>
</dbReference>
<dbReference type="PANTHER" id="PTHR48125">
    <property type="entry name" value="LP07818P1"/>
    <property type="match status" value="1"/>
</dbReference>
<feature type="compositionally biased region" description="Acidic residues" evidence="1">
    <location>
        <begin position="119"/>
        <end position="128"/>
    </location>
</feature>
<organism evidence="2 3">
    <name type="scientific">Auricularia subglabra (strain TFB-10046 / SS5)</name>
    <name type="common">White-rot fungus</name>
    <name type="synonym">Auricularia delicata (strain TFB10046)</name>
    <dbReference type="NCBI Taxonomy" id="717982"/>
    <lineage>
        <taxon>Eukaryota</taxon>
        <taxon>Fungi</taxon>
        <taxon>Dikarya</taxon>
        <taxon>Basidiomycota</taxon>
        <taxon>Agaricomycotina</taxon>
        <taxon>Agaricomycetes</taxon>
        <taxon>Auriculariales</taxon>
        <taxon>Auriculariaceae</taxon>
        <taxon>Auricularia</taxon>
    </lineage>
</organism>
<proteinExistence type="predicted"/>